<name>A0A158E0U0_9BURK</name>
<dbReference type="GO" id="GO:0005524">
    <property type="term" value="F:ATP binding"/>
    <property type="evidence" value="ECO:0007669"/>
    <property type="project" value="InterPro"/>
</dbReference>
<keyword evidence="2" id="KW-0482">Metalloprotease</keyword>
<evidence type="ECO:0000259" key="1">
    <source>
        <dbReference type="Pfam" id="PF00004"/>
    </source>
</evidence>
<sequence length="46" mass="4608">MSIRPPCGVLMTGGPGVGKTQLAQALAGQCGAHFIAITGSIFSAEY</sequence>
<dbReference type="GO" id="GO:0008237">
    <property type="term" value="F:metallopeptidase activity"/>
    <property type="evidence" value="ECO:0007669"/>
    <property type="project" value="UniProtKB-KW"/>
</dbReference>
<gene>
    <name evidence="2" type="ORF">AWB78_05959</name>
</gene>
<dbReference type="InterPro" id="IPR003959">
    <property type="entry name" value="ATPase_AAA_core"/>
</dbReference>
<keyword evidence="2" id="KW-0645">Protease</keyword>
<keyword evidence="2" id="KW-0378">Hydrolase</keyword>
<protein>
    <submittedName>
        <fullName evidence="2">ATP-dependent metalloprotease FtsH</fullName>
    </submittedName>
</protein>
<proteinExistence type="predicted"/>
<accession>A0A158E0U0</accession>
<organism evidence="2 3">
    <name type="scientific">Caballeronia calidae</name>
    <dbReference type="NCBI Taxonomy" id="1777139"/>
    <lineage>
        <taxon>Bacteria</taxon>
        <taxon>Pseudomonadati</taxon>
        <taxon>Pseudomonadota</taxon>
        <taxon>Betaproteobacteria</taxon>
        <taxon>Burkholderiales</taxon>
        <taxon>Burkholderiaceae</taxon>
        <taxon>Caballeronia</taxon>
    </lineage>
</organism>
<dbReference type="Pfam" id="PF00004">
    <property type="entry name" value="AAA"/>
    <property type="match status" value="1"/>
</dbReference>
<evidence type="ECO:0000313" key="2">
    <source>
        <dbReference type="EMBL" id="SAL00511.1"/>
    </source>
</evidence>
<dbReference type="AlphaFoldDB" id="A0A158E0U0"/>
<evidence type="ECO:0000313" key="3">
    <source>
        <dbReference type="Proteomes" id="UP000071859"/>
    </source>
</evidence>
<dbReference type="GO" id="GO:0016887">
    <property type="term" value="F:ATP hydrolysis activity"/>
    <property type="evidence" value="ECO:0007669"/>
    <property type="project" value="InterPro"/>
</dbReference>
<dbReference type="PANTHER" id="PTHR23076:SF97">
    <property type="entry name" value="ATP-DEPENDENT ZINC METALLOPROTEASE YME1L1"/>
    <property type="match status" value="1"/>
</dbReference>
<dbReference type="EMBL" id="FCOX02000042">
    <property type="protein sequence ID" value="SAL00511.1"/>
    <property type="molecule type" value="Genomic_DNA"/>
</dbReference>
<dbReference type="GO" id="GO:0004176">
    <property type="term" value="F:ATP-dependent peptidase activity"/>
    <property type="evidence" value="ECO:0007669"/>
    <property type="project" value="TreeGrafter"/>
</dbReference>
<dbReference type="GO" id="GO:0006508">
    <property type="term" value="P:proteolysis"/>
    <property type="evidence" value="ECO:0007669"/>
    <property type="project" value="UniProtKB-KW"/>
</dbReference>
<dbReference type="InterPro" id="IPR027417">
    <property type="entry name" value="P-loop_NTPase"/>
</dbReference>
<feature type="domain" description="ATPase AAA-type core" evidence="1">
    <location>
        <begin position="9"/>
        <end position="42"/>
    </location>
</feature>
<dbReference type="Gene3D" id="3.40.50.300">
    <property type="entry name" value="P-loop containing nucleotide triphosphate hydrolases"/>
    <property type="match status" value="1"/>
</dbReference>
<keyword evidence="3" id="KW-1185">Reference proteome</keyword>
<dbReference type="SUPFAM" id="SSF52540">
    <property type="entry name" value="P-loop containing nucleoside triphosphate hydrolases"/>
    <property type="match status" value="1"/>
</dbReference>
<reference evidence="2" key="1">
    <citation type="submission" date="2016-01" db="EMBL/GenBank/DDBJ databases">
        <authorList>
            <person name="Peeters C."/>
        </authorList>
    </citation>
    <scope>NUCLEOTIDE SEQUENCE</scope>
    <source>
        <strain evidence="2">LMG 29321</strain>
    </source>
</reference>
<comment type="caution">
    <text evidence="2">The sequence shown here is derived from an EMBL/GenBank/DDBJ whole genome shotgun (WGS) entry which is preliminary data.</text>
</comment>
<dbReference type="Proteomes" id="UP000071859">
    <property type="component" value="Unassembled WGS sequence"/>
</dbReference>
<dbReference type="PANTHER" id="PTHR23076">
    <property type="entry name" value="METALLOPROTEASE M41 FTSH"/>
    <property type="match status" value="1"/>
</dbReference>